<reference evidence="3" key="1">
    <citation type="submission" date="2024-07" db="EMBL/GenBank/DDBJ databases">
        <title>Two chromosome-level genome assemblies of Korean endemic species Abeliophyllum distichum and Forsythia ovata (Oleaceae).</title>
        <authorList>
            <person name="Jang H."/>
        </authorList>
    </citation>
    <scope>NUCLEOTIDE SEQUENCE [LARGE SCALE GENOMIC DNA]</scope>
</reference>
<comment type="caution">
    <text evidence="2">The sequence shown here is derived from an EMBL/GenBank/DDBJ whole genome shotgun (WGS) entry which is preliminary data.</text>
</comment>
<evidence type="ECO:0000313" key="2">
    <source>
        <dbReference type="EMBL" id="KAL2500922.1"/>
    </source>
</evidence>
<name>A0ABD1SJM6_9LAMI</name>
<sequence>MARAKDNHAQQRYNHGGQVNVKPSDGGVGHQTGHHQGGYQFPFSGTGSNYAVEITEAIPNLHVRVNNQNQRVHAGEIFSSKSKKPFTDPYCAYHRFYGHKTEDCRDIQALAEQRT</sequence>
<keyword evidence="3" id="KW-1185">Reference proteome</keyword>
<dbReference type="Proteomes" id="UP001604277">
    <property type="component" value="Unassembled WGS sequence"/>
</dbReference>
<protein>
    <submittedName>
        <fullName evidence="2">Uncharacterized protein</fullName>
    </submittedName>
</protein>
<dbReference type="AlphaFoldDB" id="A0ABD1SJM6"/>
<evidence type="ECO:0000313" key="3">
    <source>
        <dbReference type="Proteomes" id="UP001604277"/>
    </source>
</evidence>
<gene>
    <name evidence="2" type="ORF">Fot_34770</name>
</gene>
<accession>A0ABD1SJM6</accession>
<dbReference type="EMBL" id="JBFOLJ010000010">
    <property type="protein sequence ID" value="KAL2500922.1"/>
    <property type="molecule type" value="Genomic_DNA"/>
</dbReference>
<evidence type="ECO:0000256" key="1">
    <source>
        <dbReference type="SAM" id="MobiDB-lite"/>
    </source>
</evidence>
<feature type="region of interest" description="Disordered" evidence="1">
    <location>
        <begin position="1"/>
        <end position="41"/>
    </location>
</feature>
<proteinExistence type="predicted"/>
<organism evidence="2 3">
    <name type="scientific">Forsythia ovata</name>
    <dbReference type="NCBI Taxonomy" id="205694"/>
    <lineage>
        <taxon>Eukaryota</taxon>
        <taxon>Viridiplantae</taxon>
        <taxon>Streptophyta</taxon>
        <taxon>Embryophyta</taxon>
        <taxon>Tracheophyta</taxon>
        <taxon>Spermatophyta</taxon>
        <taxon>Magnoliopsida</taxon>
        <taxon>eudicotyledons</taxon>
        <taxon>Gunneridae</taxon>
        <taxon>Pentapetalae</taxon>
        <taxon>asterids</taxon>
        <taxon>lamiids</taxon>
        <taxon>Lamiales</taxon>
        <taxon>Oleaceae</taxon>
        <taxon>Forsythieae</taxon>
        <taxon>Forsythia</taxon>
    </lineage>
</organism>